<proteinExistence type="predicted"/>
<organism evidence="1 2">
    <name type="scientific">Paraburkholderia ribeironis</name>
    <dbReference type="NCBI Taxonomy" id="1247936"/>
    <lineage>
        <taxon>Bacteria</taxon>
        <taxon>Pseudomonadati</taxon>
        <taxon>Pseudomonadota</taxon>
        <taxon>Betaproteobacteria</taxon>
        <taxon>Burkholderiales</taxon>
        <taxon>Burkholderiaceae</taxon>
        <taxon>Paraburkholderia</taxon>
    </lineage>
</organism>
<evidence type="ECO:0000313" key="1">
    <source>
        <dbReference type="EMBL" id="SIT41678.1"/>
    </source>
</evidence>
<dbReference type="STRING" id="1247936.BN2475_310153"/>
<evidence type="ECO:0000313" key="2">
    <source>
        <dbReference type="Proteomes" id="UP000187012"/>
    </source>
</evidence>
<dbReference type="EMBL" id="CYGX02000031">
    <property type="protein sequence ID" value="SIT41678.1"/>
    <property type="molecule type" value="Genomic_DNA"/>
</dbReference>
<keyword evidence="2" id="KW-1185">Reference proteome</keyword>
<name>A0A1N7S308_9BURK</name>
<dbReference type="Proteomes" id="UP000187012">
    <property type="component" value="Unassembled WGS sequence"/>
</dbReference>
<dbReference type="AlphaFoldDB" id="A0A1N7S308"/>
<protein>
    <submittedName>
        <fullName evidence="1">Uncharacterized protein</fullName>
    </submittedName>
</protein>
<reference evidence="1 2" key="1">
    <citation type="submission" date="2016-12" db="EMBL/GenBank/DDBJ databases">
        <authorList>
            <person name="Song W.-J."/>
            <person name="Kurnit D.M."/>
        </authorList>
    </citation>
    <scope>NUCLEOTIDE SEQUENCE [LARGE SCALE GENOMIC DNA]</scope>
    <source>
        <strain evidence="1 2">STM7296</strain>
    </source>
</reference>
<gene>
    <name evidence="1" type="ORF">BN2475_310153</name>
</gene>
<sequence>MSPNNNVSARTFPYYPDPFRTAPLWRAARHATRKPLIVCVACHAWLPGAFLPKDLTGFR</sequence>
<accession>A0A1N7S308</accession>